<dbReference type="Gene3D" id="1.10.418.10">
    <property type="entry name" value="Calponin-like domain"/>
    <property type="match status" value="1"/>
</dbReference>
<dbReference type="VEuPathDB" id="FungiDB:RhiirFUN_020770"/>
<dbReference type="PANTHER" id="PTHR11915">
    <property type="entry name" value="SPECTRIN/FILAMIN RELATED CYTOSKELETAL PROTEIN"/>
    <property type="match status" value="1"/>
</dbReference>
<dbReference type="EMBL" id="LLXH01000180">
    <property type="protein sequence ID" value="PKC71177.1"/>
    <property type="molecule type" value="Genomic_DNA"/>
</dbReference>
<evidence type="ECO:0000313" key="8">
    <source>
        <dbReference type="Proteomes" id="UP000232688"/>
    </source>
</evidence>
<evidence type="ECO:0000313" key="5">
    <source>
        <dbReference type="EMBL" id="PKC71177.1"/>
    </source>
</evidence>
<dbReference type="OrthoDB" id="10017054at2759"/>
<evidence type="ECO:0000313" key="11">
    <source>
        <dbReference type="Proteomes" id="UP000234323"/>
    </source>
</evidence>
<sequence>MNKPLKPSIPKRKNSLKKQWDKTTKVVNVKQKIHSNVSDKYTELQIATFTKWVNIQLRTIEEIPEINAIDKDFQDGKKLIELLELFYENDTEELPKPERGNSRVHYIQNVNKVLEFLQKKLDDNGLTALKAIGPVDIVDGN</sequence>
<dbReference type="EMBL" id="LLXI01000025">
    <property type="protein sequence ID" value="PKY38331.1"/>
    <property type="molecule type" value="Genomic_DNA"/>
</dbReference>
<reference evidence="4 9" key="2">
    <citation type="submission" date="2017-09" db="EMBL/GenBank/DDBJ databases">
        <title>Extensive intraspecific genome diversity in a model arbuscular mycorrhizal fungus.</title>
        <authorList>
            <person name="Chen E.C."/>
            <person name="Morin E."/>
            <person name="Beaudet D."/>
            <person name="Noel J."/>
            <person name="Ndikumana S."/>
            <person name="Charron P."/>
            <person name="St-Onge C."/>
            <person name="Giorgi J."/>
            <person name="Grigoriev I.V."/>
            <person name="Roux C."/>
            <person name="Martin F.M."/>
            <person name="Corradi N."/>
        </authorList>
    </citation>
    <scope>NUCLEOTIDE SEQUENCE [LARGE SCALE GENOMIC DNA]</scope>
    <source>
        <strain evidence="4 9">A5</strain>
    </source>
</reference>
<dbReference type="InterPro" id="IPR001589">
    <property type="entry name" value="Actinin_actin-bd_CS"/>
</dbReference>
<reference evidence="8 10" key="3">
    <citation type="submission" date="2017-10" db="EMBL/GenBank/DDBJ databases">
        <title>Extensive intraspecific genome diversity in a model arbuscular mycorrhizal fungus.</title>
        <authorList>
            <person name="Chen E.C.H."/>
            <person name="Morin E."/>
            <person name="Baudet D."/>
            <person name="Noel J."/>
            <person name="Ndikumana S."/>
            <person name="Charron P."/>
            <person name="St-Onge C."/>
            <person name="Giorgi J."/>
            <person name="Grigoriev I.V."/>
            <person name="Roux C."/>
            <person name="Martin F.M."/>
            <person name="Corradi N."/>
        </authorList>
    </citation>
    <scope>NUCLEOTIDE SEQUENCE [LARGE SCALE GENOMIC DNA]</scope>
    <source>
        <strain evidence="5 8">A1</strain>
        <strain evidence="6 10">C2</strain>
    </source>
</reference>
<evidence type="ECO:0000256" key="1">
    <source>
        <dbReference type="ARBA" id="ARBA00022737"/>
    </source>
</evidence>
<dbReference type="Proteomes" id="UP000233469">
    <property type="component" value="Unassembled WGS sequence"/>
</dbReference>
<evidence type="ECO:0000313" key="6">
    <source>
        <dbReference type="EMBL" id="PKK77359.1"/>
    </source>
</evidence>
<keyword evidence="2" id="KW-0009">Actin-binding</keyword>
<dbReference type="PROSITE" id="PS00019">
    <property type="entry name" value="ACTININ_1"/>
    <property type="match status" value="1"/>
</dbReference>
<dbReference type="Proteomes" id="UP000234323">
    <property type="component" value="Unassembled WGS sequence"/>
</dbReference>
<feature type="domain" description="Calponin-homology (CH)" evidence="3">
    <location>
        <begin position="43"/>
        <end position="141"/>
    </location>
</feature>
<protein>
    <recommendedName>
        <fullName evidence="3">Calponin-homology (CH) domain-containing protein</fullName>
    </recommendedName>
</protein>
<dbReference type="EMBL" id="LLXL01000132">
    <property type="protein sequence ID" value="PKK77359.1"/>
    <property type="molecule type" value="Genomic_DNA"/>
</dbReference>
<gene>
    <name evidence="5" type="ORF">RhiirA1_338424</name>
    <name evidence="7" type="ORF">RhiirA4_311203</name>
    <name evidence="4" type="ORF">RhiirA5_458216</name>
    <name evidence="6" type="ORF">RhiirC2_653316</name>
</gene>
<evidence type="ECO:0000256" key="2">
    <source>
        <dbReference type="ARBA" id="ARBA00023203"/>
    </source>
</evidence>
<comment type="caution">
    <text evidence="7">The sequence shown here is derived from an EMBL/GenBank/DDBJ whole genome shotgun (WGS) entry which is preliminary data.</text>
</comment>
<evidence type="ECO:0000313" key="7">
    <source>
        <dbReference type="EMBL" id="PKY38331.1"/>
    </source>
</evidence>
<dbReference type="EMBL" id="LLXJ01000018">
    <property type="protein sequence ID" value="PKC17326.1"/>
    <property type="molecule type" value="Genomic_DNA"/>
</dbReference>
<keyword evidence="11" id="KW-1185">Reference proteome</keyword>
<dbReference type="Proteomes" id="UP000232688">
    <property type="component" value="Unassembled WGS sequence"/>
</dbReference>
<evidence type="ECO:0000313" key="9">
    <source>
        <dbReference type="Proteomes" id="UP000232722"/>
    </source>
</evidence>
<name>A0A2I1FVD7_9GLOM</name>
<evidence type="ECO:0000313" key="4">
    <source>
        <dbReference type="EMBL" id="PKC17326.1"/>
    </source>
</evidence>
<dbReference type="InterPro" id="IPR001715">
    <property type="entry name" value="CH_dom"/>
</dbReference>
<dbReference type="InterPro" id="IPR036872">
    <property type="entry name" value="CH_dom_sf"/>
</dbReference>
<proteinExistence type="predicted"/>
<reference evidence="5 8" key="4">
    <citation type="submission" date="2017-10" db="EMBL/GenBank/DDBJ databases">
        <title>Genome analyses suggest a sexual origin of heterokaryosis in a supposedly ancient asexual fungus.</title>
        <authorList>
            <person name="Corradi N."/>
            <person name="Sedzielewska K."/>
            <person name="Noel J."/>
            <person name="Charron P."/>
            <person name="Farinelli L."/>
            <person name="Marton T."/>
            <person name="Kruger M."/>
            <person name="Pelin A."/>
            <person name="Brachmann A."/>
            <person name="Corradi N."/>
        </authorList>
    </citation>
    <scope>NUCLEOTIDE SEQUENCE [LARGE SCALE GENOMIC DNA]</scope>
    <source>
        <strain evidence="5 8">A1</strain>
    </source>
</reference>
<reference evidence="7 11" key="1">
    <citation type="submission" date="2015-10" db="EMBL/GenBank/DDBJ databases">
        <title>Genome analyses suggest a sexual origin of heterokaryosis in a supposedly ancient asexual fungus.</title>
        <authorList>
            <person name="Ropars J."/>
            <person name="Sedzielewska K."/>
            <person name="Noel J."/>
            <person name="Charron P."/>
            <person name="Farinelli L."/>
            <person name="Marton T."/>
            <person name="Kruger M."/>
            <person name="Pelin A."/>
            <person name="Brachmann A."/>
            <person name="Corradi N."/>
        </authorList>
    </citation>
    <scope>NUCLEOTIDE SEQUENCE [LARGE SCALE GENOMIC DNA]</scope>
    <source>
        <strain evidence="7 11">A4</strain>
        <strain evidence="4 9">A5</strain>
        <strain evidence="6 10">C2</strain>
    </source>
</reference>
<evidence type="ECO:0000313" key="10">
    <source>
        <dbReference type="Proteomes" id="UP000233469"/>
    </source>
</evidence>
<accession>A0A2I1FVD7</accession>
<dbReference type="GO" id="GO:0003779">
    <property type="term" value="F:actin binding"/>
    <property type="evidence" value="ECO:0007669"/>
    <property type="project" value="UniProtKB-KW"/>
</dbReference>
<organism evidence="7 11">
    <name type="scientific">Rhizophagus irregularis</name>
    <dbReference type="NCBI Taxonomy" id="588596"/>
    <lineage>
        <taxon>Eukaryota</taxon>
        <taxon>Fungi</taxon>
        <taxon>Fungi incertae sedis</taxon>
        <taxon>Mucoromycota</taxon>
        <taxon>Glomeromycotina</taxon>
        <taxon>Glomeromycetes</taxon>
        <taxon>Glomerales</taxon>
        <taxon>Glomeraceae</taxon>
        <taxon>Rhizophagus</taxon>
    </lineage>
</organism>
<dbReference type="VEuPathDB" id="FungiDB:FUN_019310"/>
<dbReference type="AlphaFoldDB" id="A0A2I1FVD7"/>
<feature type="non-terminal residue" evidence="7">
    <location>
        <position position="141"/>
    </location>
</feature>
<dbReference type="SMART" id="SM00033">
    <property type="entry name" value="CH"/>
    <property type="match status" value="1"/>
</dbReference>
<dbReference type="SUPFAM" id="SSF47576">
    <property type="entry name" value="Calponin-homology domain, CH-domain"/>
    <property type="match status" value="1"/>
</dbReference>
<dbReference type="Proteomes" id="UP000232722">
    <property type="component" value="Unassembled WGS sequence"/>
</dbReference>
<dbReference type="VEuPathDB" id="FungiDB:RhiirA1_338424"/>
<evidence type="ECO:0000259" key="3">
    <source>
        <dbReference type="PROSITE" id="PS50021"/>
    </source>
</evidence>
<dbReference type="PROSITE" id="PS50021">
    <property type="entry name" value="CH"/>
    <property type="match status" value="1"/>
</dbReference>
<dbReference type="Pfam" id="PF00307">
    <property type="entry name" value="CH"/>
    <property type="match status" value="1"/>
</dbReference>
<keyword evidence="1" id="KW-0677">Repeat</keyword>